<organism evidence="1 2">
    <name type="scientific">Capnocytophaga cynodegmi</name>
    <dbReference type="NCBI Taxonomy" id="28189"/>
    <lineage>
        <taxon>Bacteria</taxon>
        <taxon>Pseudomonadati</taxon>
        <taxon>Bacteroidota</taxon>
        <taxon>Flavobacteriia</taxon>
        <taxon>Flavobacteriales</taxon>
        <taxon>Flavobacteriaceae</taxon>
        <taxon>Capnocytophaga</taxon>
    </lineage>
</organism>
<dbReference type="RefSeq" id="WP_041995748.1">
    <property type="nucleotide sequence ID" value="NZ_CDOG01000002.1"/>
</dbReference>
<evidence type="ECO:0000313" key="1">
    <source>
        <dbReference type="EMBL" id="CEN34384.1"/>
    </source>
</evidence>
<gene>
    <name evidence="1" type="ORF">CCYN74_100143</name>
</gene>
<evidence type="ECO:0000313" key="2">
    <source>
        <dbReference type="Proteomes" id="UP000038083"/>
    </source>
</evidence>
<dbReference type="AlphaFoldDB" id="A0A0B7H765"/>
<dbReference type="OrthoDB" id="1149866at2"/>
<dbReference type="EMBL" id="CDOG01000002">
    <property type="protein sequence ID" value="CEN34384.1"/>
    <property type="molecule type" value="Genomic_DNA"/>
</dbReference>
<name>A0A0B7H765_9FLAO</name>
<proteinExistence type="predicted"/>
<accession>A0A0B7H765</accession>
<dbReference type="Proteomes" id="UP000038083">
    <property type="component" value="Unassembled WGS sequence"/>
</dbReference>
<reference evidence="2" key="1">
    <citation type="submission" date="2015-01" db="EMBL/GenBank/DDBJ databases">
        <authorList>
            <person name="MANFREDI Pablo"/>
        </authorList>
    </citation>
    <scope>NUCLEOTIDE SEQUENCE [LARGE SCALE GENOMIC DNA]</scope>
    <source>
        <strain evidence="2">Ccy74</strain>
    </source>
</reference>
<sequence length="196" mass="23808">MKNTLLITSLLLTFKLYVQTSDRALFVIFDDTDGILRTQKEEINSGETYWLDITKHYKHHKVFERFDKNNKLFYKSIEYDYKNDKEDWLLNISHIIKVQNSDKYSVIKRDHILLIPNEHLDYLKDMRQVKTITQLEEIWNTLSQETYDFFFDGYAYIYKIPPFVKHHIFVIFSSDLQKDYIPCYQVRVHPSNIQYE</sequence>
<protein>
    <submittedName>
        <fullName evidence="1">Uncharacterized protein</fullName>
    </submittedName>
</protein>